<keyword evidence="1" id="KW-0694">RNA-binding</keyword>
<dbReference type="STRING" id="5865.A7APK1"/>
<reference evidence="5" key="2">
    <citation type="journal article" date="2020" name="Data Brief">
        <title>Transcriptome dataset of Babesia bovis life stages within vertebrate and invertebrate hosts.</title>
        <authorList>
            <person name="Ueti M.W."/>
            <person name="Johnson W.C."/>
            <person name="Kappmeyer L.S."/>
            <person name="Herndon D.R."/>
            <person name="Mousel M.R."/>
            <person name="Reif K.E."/>
            <person name="Taus N.S."/>
            <person name="Ifeonu O.O."/>
            <person name="Silva J.C."/>
            <person name="Suarez C.E."/>
            <person name="Brayton K.A."/>
        </authorList>
    </citation>
    <scope>NUCLEOTIDE SEQUENCE [LARGE SCALE GENOMIC DNA]</scope>
</reference>
<name>A7APK1_BABBO</name>
<dbReference type="InterPro" id="IPR035979">
    <property type="entry name" value="RBD_domain_sf"/>
</dbReference>
<dbReference type="PANTHER" id="PTHR15241:SF304">
    <property type="entry name" value="RRM DOMAIN-CONTAINING PROTEIN"/>
    <property type="match status" value="1"/>
</dbReference>
<evidence type="ECO:0000259" key="3">
    <source>
        <dbReference type="PROSITE" id="PS50102"/>
    </source>
</evidence>
<dbReference type="InterPro" id="IPR000504">
    <property type="entry name" value="RRM_dom"/>
</dbReference>
<gene>
    <name evidence="4" type="ORF">BBOV_III009290</name>
</gene>
<evidence type="ECO:0000256" key="2">
    <source>
        <dbReference type="SAM" id="MobiDB-lite"/>
    </source>
</evidence>
<dbReference type="AlphaFoldDB" id="A7APK1"/>
<feature type="region of interest" description="Disordered" evidence="2">
    <location>
        <begin position="1"/>
        <end position="40"/>
    </location>
</feature>
<dbReference type="VEuPathDB" id="PiroplasmaDB:BBOV_III009290"/>
<reference evidence="5" key="3">
    <citation type="journal article" date="2021" name="Int. J. Parasitol.">
        <title>Comparative analysis of gene expression between Babesia bovis blood stages and kinetes allowed by improved genome annotation.</title>
        <authorList>
            <person name="Ueti M.W."/>
            <person name="Johnson W.C."/>
            <person name="Kappmeyer L.S."/>
            <person name="Herndon D.R."/>
            <person name="Mousel M.R."/>
            <person name="Reif K.E."/>
            <person name="Taus N.S."/>
            <person name="Ifeonu O.O."/>
            <person name="Silva J.C."/>
            <person name="Suarez C.E."/>
            <person name="Brayton K.A."/>
        </authorList>
    </citation>
    <scope>NUCLEOTIDE SEQUENCE [LARGE SCALE GENOMIC DNA]</scope>
</reference>
<accession>A7APK1</accession>
<comment type="caution">
    <text evidence="4">The sequence shown here is derived from an EMBL/GenBank/DDBJ whole genome shotgun (WGS) entry which is preliminary data.</text>
</comment>
<sequence length="344" mass="38887">MAKMKTSKNSKIEKVKQPTQVKKKRDKEESSPPVSEGARKLKALIEKATVKPASTELLQPPKNESPVIPEKVKIIDNKGTNDADTRIEPEVRTKPVVQKKVKKTKIGSKDYVDEPNVVFIGNVPLSLDKSQLIKKLGIDPKIVQSIYFRSLPVESKFARNKRVGIIRGKFSDAKSTQNAYVKLVDEKYVDTLLAKNTMEIDGHYLFINKNSPSSFSKFNRKKTIFVGRLPKSTTENELFDVFSNVSAVKGVRIIRDPQTHESKGFGFVAFDERNAVPEAIAAFNNKEFKGYTLNVMKALDHEKAVEYKMKATKKKGSKKDPKGRYRQSRKGNMKGDSKKLARRR</sequence>
<dbReference type="KEGG" id="bbo:BBOV_III009290"/>
<feature type="domain" description="RRM" evidence="3">
    <location>
        <begin position="222"/>
        <end position="300"/>
    </location>
</feature>
<protein>
    <submittedName>
        <fullName evidence="4">RNA recognition motif domain containing protein</fullName>
    </submittedName>
</protein>
<feature type="compositionally biased region" description="Basic and acidic residues" evidence="2">
    <location>
        <begin position="333"/>
        <end position="344"/>
    </location>
</feature>
<dbReference type="EMBL" id="AAXT01000001">
    <property type="protein sequence ID" value="EDO08485.1"/>
    <property type="molecule type" value="Genomic_DNA"/>
</dbReference>
<dbReference type="FunCoup" id="A7APK1">
    <property type="interactions" value="14"/>
</dbReference>
<dbReference type="eggNOG" id="KOG0118">
    <property type="taxonomic scope" value="Eukaryota"/>
</dbReference>
<dbReference type="Proteomes" id="UP000002173">
    <property type="component" value="Unassembled WGS sequence"/>
</dbReference>
<evidence type="ECO:0000313" key="4">
    <source>
        <dbReference type="EMBL" id="EDO08485.1"/>
    </source>
</evidence>
<reference evidence="4 5" key="1">
    <citation type="journal article" date="2007" name="PLoS Pathog.">
        <title>Genome sequence of Babesia bovis and comparative analysis of apicomplexan hemoprotozoa.</title>
        <authorList>
            <person name="Brayton K.A."/>
            <person name="Lau A.O.T."/>
            <person name="Herndon D.R."/>
            <person name="Hannick L."/>
            <person name="Kappmeyer L.S."/>
            <person name="Berens S.J."/>
            <person name="Bidwell S.L."/>
            <person name="Brown W.C."/>
            <person name="Crabtree J."/>
            <person name="Fadrosh D."/>
            <person name="Feldblum T."/>
            <person name="Forberger H.A."/>
            <person name="Haas B.J."/>
            <person name="Howell J.M."/>
            <person name="Khouri H."/>
            <person name="Koo H."/>
            <person name="Mann D.J."/>
            <person name="Norimine J."/>
            <person name="Paulsen I.T."/>
            <person name="Radune D."/>
            <person name="Ren Q."/>
            <person name="Smith R.K. Jr."/>
            <person name="Suarez C.E."/>
            <person name="White O."/>
            <person name="Wortman J.R."/>
            <person name="Knowles D.P. Jr."/>
            <person name="McElwain T.F."/>
            <person name="Nene V.M."/>
        </authorList>
    </citation>
    <scope>NUCLEOTIDE SEQUENCE [LARGE SCALE GENOMIC DNA]</scope>
    <source>
        <strain evidence="4">T2Bo</strain>
    </source>
</reference>
<organism evidence="4 5">
    <name type="scientific">Babesia bovis</name>
    <dbReference type="NCBI Taxonomy" id="5865"/>
    <lineage>
        <taxon>Eukaryota</taxon>
        <taxon>Sar</taxon>
        <taxon>Alveolata</taxon>
        <taxon>Apicomplexa</taxon>
        <taxon>Aconoidasida</taxon>
        <taxon>Piroplasmida</taxon>
        <taxon>Babesiidae</taxon>
        <taxon>Babesia</taxon>
    </lineage>
</organism>
<dbReference type="GO" id="GO:0003723">
    <property type="term" value="F:RNA binding"/>
    <property type="evidence" value="ECO:0007669"/>
    <property type="project" value="UniProtKB-UniRule"/>
</dbReference>
<dbReference type="OMA" id="KIRIQRC"/>
<evidence type="ECO:0000256" key="1">
    <source>
        <dbReference type="PROSITE-ProRule" id="PRU00176"/>
    </source>
</evidence>
<dbReference type="SMART" id="SM00360">
    <property type="entry name" value="RRM"/>
    <property type="match status" value="2"/>
</dbReference>
<dbReference type="PROSITE" id="PS50102">
    <property type="entry name" value="RRM"/>
    <property type="match status" value="1"/>
</dbReference>
<evidence type="ECO:0000313" key="5">
    <source>
        <dbReference type="Proteomes" id="UP000002173"/>
    </source>
</evidence>
<dbReference type="RefSeq" id="XP_001612053.1">
    <property type="nucleotide sequence ID" value="XM_001612003.1"/>
</dbReference>
<dbReference type="GeneID" id="5480309"/>
<dbReference type="SUPFAM" id="SSF54928">
    <property type="entry name" value="RNA-binding domain, RBD"/>
    <property type="match status" value="2"/>
</dbReference>
<dbReference type="Pfam" id="PF00076">
    <property type="entry name" value="RRM_1"/>
    <property type="match status" value="1"/>
</dbReference>
<dbReference type="Gene3D" id="3.30.70.330">
    <property type="match status" value="2"/>
</dbReference>
<dbReference type="PANTHER" id="PTHR15241">
    <property type="entry name" value="TRANSFORMER-2-RELATED"/>
    <property type="match status" value="1"/>
</dbReference>
<dbReference type="InParanoid" id="A7APK1"/>
<feature type="region of interest" description="Disordered" evidence="2">
    <location>
        <begin position="309"/>
        <end position="344"/>
    </location>
</feature>
<proteinExistence type="predicted"/>
<dbReference type="InterPro" id="IPR012677">
    <property type="entry name" value="Nucleotide-bd_a/b_plait_sf"/>
</dbReference>
<keyword evidence="5" id="KW-1185">Reference proteome</keyword>